<dbReference type="PRINTS" id="PR00111">
    <property type="entry name" value="ABHYDROLASE"/>
</dbReference>
<dbReference type="GO" id="GO:0016020">
    <property type="term" value="C:membrane"/>
    <property type="evidence" value="ECO:0007669"/>
    <property type="project" value="TreeGrafter"/>
</dbReference>
<feature type="domain" description="AB hydrolase-1" evidence="1">
    <location>
        <begin position="60"/>
        <end position="162"/>
    </location>
</feature>
<name>A0A7G5BUP1_9BACL</name>
<dbReference type="AlphaFoldDB" id="A0A7G5BUP1"/>
<dbReference type="InterPro" id="IPR029058">
    <property type="entry name" value="AB_hydrolase_fold"/>
</dbReference>
<keyword evidence="2" id="KW-0378">Hydrolase</keyword>
<protein>
    <submittedName>
        <fullName evidence="2">Alpha/beta hydrolase</fullName>
    </submittedName>
</protein>
<dbReference type="Gene3D" id="3.40.50.1820">
    <property type="entry name" value="alpha/beta hydrolase"/>
    <property type="match status" value="1"/>
</dbReference>
<evidence type="ECO:0000313" key="2">
    <source>
        <dbReference type="EMBL" id="QMV40675.1"/>
    </source>
</evidence>
<gene>
    <name evidence="2" type="ORF">FPL14_05250</name>
</gene>
<dbReference type="Pfam" id="PF00561">
    <property type="entry name" value="Abhydrolase_1"/>
    <property type="match status" value="1"/>
</dbReference>
<reference evidence="2 3" key="1">
    <citation type="submission" date="2019-07" db="EMBL/GenBank/DDBJ databases">
        <authorList>
            <person name="Kim J.K."/>
            <person name="Cheong H.-M."/>
            <person name="Choi Y."/>
            <person name="Hwang K.J."/>
            <person name="Lee S."/>
            <person name="Choi C."/>
        </authorList>
    </citation>
    <scope>NUCLEOTIDE SEQUENCE [LARGE SCALE GENOMIC DNA]</scope>
    <source>
        <strain evidence="2 3">KS 22</strain>
    </source>
</reference>
<dbReference type="InterPro" id="IPR000073">
    <property type="entry name" value="AB_hydrolase_1"/>
</dbReference>
<dbReference type="PANTHER" id="PTHR43798:SF33">
    <property type="entry name" value="HYDROLASE, PUTATIVE (AFU_ORTHOLOGUE AFUA_2G14860)-RELATED"/>
    <property type="match status" value="1"/>
</dbReference>
<dbReference type="GO" id="GO:0016787">
    <property type="term" value="F:hydrolase activity"/>
    <property type="evidence" value="ECO:0007669"/>
    <property type="project" value="UniProtKB-KW"/>
</dbReference>
<keyword evidence="3" id="KW-1185">Reference proteome</keyword>
<proteinExistence type="predicted"/>
<dbReference type="PANTHER" id="PTHR43798">
    <property type="entry name" value="MONOACYLGLYCEROL LIPASE"/>
    <property type="match status" value="1"/>
</dbReference>
<accession>A0A7G5BUP1</accession>
<dbReference type="SUPFAM" id="SSF53474">
    <property type="entry name" value="alpha/beta-Hydrolases"/>
    <property type="match status" value="1"/>
</dbReference>
<dbReference type="InterPro" id="IPR050266">
    <property type="entry name" value="AB_hydrolase_sf"/>
</dbReference>
<evidence type="ECO:0000259" key="1">
    <source>
        <dbReference type="Pfam" id="PF00561"/>
    </source>
</evidence>
<dbReference type="KEGG" id="cchl:FPL14_05250"/>
<organism evidence="2 3">
    <name type="scientific">Cohnella cholangitidis</name>
    <dbReference type="NCBI Taxonomy" id="2598458"/>
    <lineage>
        <taxon>Bacteria</taxon>
        <taxon>Bacillati</taxon>
        <taxon>Bacillota</taxon>
        <taxon>Bacilli</taxon>
        <taxon>Bacillales</taxon>
        <taxon>Paenibacillaceae</taxon>
        <taxon>Cohnella</taxon>
    </lineage>
</organism>
<dbReference type="Proteomes" id="UP000515679">
    <property type="component" value="Chromosome"/>
</dbReference>
<dbReference type="EMBL" id="CP041969">
    <property type="protein sequence ID" value="QMV40675.1"/>
    <property type="molecule type" value="Genomic_DNA"/>
</dbReference>
<evidence type="ECO:0000313" key="3">
    <source>
        <dbReference type="Proteomes" id="UP000515679"/>
    </source>
</evidence>
<sequence length="302" mass="34439">MPSISSKRWIWDFIITGIHWNGSNDYALNWRQTLMNIRNLIYKGVEIPYRIHANEGKETILLLHPAFADYRIFEYQIAGFKERYQLILIDLPGHGNSPIRSSAITLKDVPELCNRIMDDNGIDQCHILGVSLGSLVAQAIADRYPQRVRSVTIVGGYSIHKDNTPILKAQRKEMLRWTFYILFSMRKFRKYVLNVSCHTNHGRQLFQQGIQHFNRKSFAAMSGMNAFFTPKSAPMPYPLLIIVGDKDLQLANDAALSLHQAEPRSRMATIAEAGHCANADAPEKFNAIVLDFLRSATYNTLK</sequence>